<comment type="caution">
    <text evidence="4">The sequence shown here is derived from an EMBL/GenBank/DDBJ whole genome shotgun (WGS) entry which is preliminary data.</text>
</comment>
<feature type="domain" description="DNA methylase N-4/N-6" evidence="3">
    <location>
        <begin position="169"/>
        <end position="340"/>
    </location>
</feature>
<dbReference type="InterPro" id="IPR029063">
    <property type="entry name" value="SAM-dependent_MTases_sf"/>
</dbReference>
<evidence type="ECO:0000313" key="4">
    <source>
        <dbReference type="EMBL" id="KKL88099.1"/>
    </source>
</evidence>
<sequence>MDKELSNPNQLKLFGDNFDLLPNALIIHGEPSIEEFEEAFRRLSLIEDATAWWWGDLCNAQEHYYGYVKDFCIKYERNYNSIRQYQWVCKAYELSMRIDSLSFNHHMIAAPLDSKIEWLEQAAENKWPTKALKLAILSAGIEKPTFDGPAPLIYRQNHRTWLPSQPDCDLLLTDPPYSTDVDQPIEEFAKWLPAALSKVKPSGHAYVFIGPYPREVRAYLNLLDNQIDLTQLLVWEYKNTMGPSPAHEYKSNWQAIIYYHGPKAAPLNCDLLLEKNAVHEFSMPRGGPSHHTWEKPTELAERFIRHSTKPGDIVIDCFAGTGTTAVEAERLGRRWVAVERN</sequence>
<dbReference type="SUPFAM" id="SSF53335">
    <property type="entry name" value="S-adenosyl-L-methionine-dependent methyltransferases"/>
    <property type="match status" value="1"/>
</dbReference>
<dbReference type="EMBL" id="LAZR01020662">
    <property type="protein sequence ID" value="KKL88099.1"/>
    <property type="molecule type" value="Genomic_DNA"/>
</dbReference>
<keyword evidence="1" id="KW-0489">Methyltransferase</keyword>
<dbReference type="GO" id="GO:0032259">
    <property type="term" value="P:methylation"/>
    <property type="evidence" value="ECO:0007669"/>
    <property type="project" value="UniProtKB-KW"/>
</dbReference>
<dbReference type="PRINTS" id="PR00508">
    <property type="entry name" value="S21N4MTFRASE"/>
</dbReference>
<accession>A0A0F9FNU2</accession>
<evidence type="ECO:0000256" key="1">
    <source>
        <dbReference type="ARBA" id="ARBA00022603"/>
    </source>
</evidence>
<proteinExistence type="predicted"/>
<dbReference type="GO" id="GO:0003677">
    <property type="term" value="F:DNA binding"/>
    <property type="evidence" value="ECO:0007669"/>
    <property type="project" value="InterPro"/>
</dbReference>
<dbReference type="GO" id="GO:0008170">
    <property type="term" value="F:N-methyltransferase activity"/>
    <property type="evidence" value="ECO:0007669"/>
    <property type="project" value="InterPro"/>
</dbReference>
<protein>
    <recommendedName>
        <fullName evidence="3">DNA methylase N-4/N-6 domain-containing protein</fullName>
    </recommendedName>
</protein>
<dbReference type="InterPro" id="IPR001091">
    <property type="entry name" value="RM_Methyltransferase"/>
</dbReference>
<dbReference type="AlphaFoldDB" id="A0A0F9FNU2"/>
<gene>
    <name evidence="4" type="ORF">LCGC14_1928150</name>
</gene>
<reference evidence="4" key="1">
    <citation type="journal article" date="2015" name="Nature">
        <title>Complex archaea that bridge the gap between prokaryotes and eukaryotes.</title>
        <authorList>
            <person name="Spang A."/>
            <person name="Saw J.H."/>
            <person name="Jorgensen S.L."/>
            <person name="Zaremba-Niedzwiedzka K."/>
            <person name="Martijn J."/>
            <person name="Lind A.E."/>
            <person name="van Eijk R."/>
            <person name="Schleper C."/>
            <person name="Guy L."/>
            <person name="Ettema T.J."/>
        </authorList>
    </citation>
    <scope>NUCLEOTIDE SEQUENCE</scope>
</reference>
<name>A0A0F9FNU2_9ZZZZ</name>
<evidence type="ECO:0000256" key="2">
    <source>
        <dbReference type="ARBA" id="ARBA00022679"/>
    </source>
</evidence>
<feature type="non-terminal residue" evidence="4">
    <location>
        <position position="341"/>
    </location>
</feature>
<organism evidence="4">
    <name type="scientific">marine sediment metagenome</name>
    <dbReference type="NCBI Taxonomy" id="412755"/>
    <lineage>
        <taxon>unclassified sequences</taxon>
        <taxon>metagenomes</taxon>
        <taxon>ecological metagenomes</taxon>
    </lineage>
</organism>
<dbReference type="InterPro" id="IPR002941">
    <property type="entry name" value="DNA_methylase_N4/N6"/>
</dbReference>
<keyword evidence="2" id="KW-0808">Transferase</keyword>
<dbReference type="Pfam" id="PF01555">
    <property type="entry name" value="N6_N4_Mtase"/>
    <property type="match status" value="1"/>
</dbReference>
<evidence type="ECO:0000259" key="3">
    <source>
        <dbReference type="Pfam" id="PF01555"/>
    </source>
</evidence>
<dbReference type="Gene3D" id="3.40.50.150">
    <property type="entry name" value="Vaccinia Virus protein VP39"/>
    <property type="match status" value="1"/>
</dbReference>